<dbReference type="PROSITE" id="PS50932">
    <property type="entry name" value="HTH_LACI_2"/>
    <property type="match status" value="1"/>
</dbReference>
<comment type="caution">
    <text evidence="5">The sequence shown here is derived from an EMBL/GenBank/DDBJ whole genome shotgun (WGS) entry which is preliminary data.</text>
</comment>
<sequence>MNLKQLSEKLGLSQTTVSRALNGYPEVAEATRAKVLKAAETHNYRPNARAKSLATGRAMAVGHVLPVSNKGEIVNPVFSDFVAGASETYLQHGYDMMLSLVPDDAEEDAYRALAAKGTVDGIIVHGPRTDDARVGLLREIGLPFVVHGRISRRGDDYDWVDVNNLRAFQRATEFLLDFGHRRIALINGMTVMDFAERRLAGYCTALQDRGVAVDDGLIRSDQMTEGYGYASAQEMLAQHDAPTAFLCSSMIAALGVRRAVEERGLRMARDISIITHDDDLSYLSNGGEVPIFTATRSSVRQAGRLCAERVIDLVQNPGQAPQQHLLEAELMVGQSTGPAPQRM</sequence>
<evidence type="ECO:0000256" key="1">
    <source>
        <dbReference type="ARBA" id="ARBA00023015"/>
    </source>
</evidence>
<dbReference type="CDD" id="cd01392">
    <property type="entry name" value="HTH_LacI"/>
    <property type="match status" value="1"/>
</dbReference>
<dbReference type="Pfam" id="PF13377">
    <property type="entry name" value="Peripla_BP_3"/>
    <property type="match status" value="1"/>
</dbReference>
<dbReference type="RefSeq" id="WP_275569610.1">
    <property type="nucleotide sequence ID" value="NZ_JARGYC010000098.1"/>
</dbReference>
<accession>A0AAE3NWN7</accession>
<dbReference type="Proteomes" id="UP001220964">
    <property type="component" value="Unassembled WGS sequence"/>
</dbReference>
<dbReference type="Gene3D" id="1.10.260.40">
    <property type="entry name" value="lambda repressor-like DNA-binding domains"/>
    <property type="match status" value="1"/>
</dbReference>
<dbReference type="CDD" id="cd20010">
    <property type="entry name" value="PBP1_AglR-like"/>
    <property type="match status" value="1"/>
</dbReference>
<evidence type="ECO:0000259" key="4">
    <source>
        <dbReference type="PROSITE" id="PS50932"/>
    </source>
</evidence>
<keyword evidence="2" id="KW-0238">DNA-binding</keyword>
<organism evidence="5 6">
    <name type="scientific">Psychromarinibacter sediminicola</name>
    <dbReference type="NCBI Taxonomy" id="3033385"/>
    <lineage>
        <taxon>Bacteria</taxon>
        <taxon>Pseudomonadati</taxon>
        <taxon>Pseudomonadota</taxon>
        <taxon>Alphaproteobacteria</taxon>
        <taxon>Rhodobacterales</taxon>
        <taxon>Paracoccaceae</taxon>
        <taxon>Psychromarinibacter</taxon>
    </lineage>
</organism>
<dbReference type="PANTHER" id="PTHR30146:SF109">
    <property type="entry name" value="HTH-TYPE TRANSCRIPTIONAL REGULATOR GALS"/>
    <property type="match status" value="1"/>
</dbReference>
<dbReference type="InterPro" id="IPR028082">
    <property type="entry name" value="Peripla_BP_I"/>
</dbReference>
<keyword evidence="6" id="KW-1185">Reference proteome</keyword>
<evidence type="ECO:0000313" key="6">
    <source>
        <dbReference type="Proteomes" id="UP001220964"/>
    </source>
</evidence>
<dbReference type="SMART" id="SM00354">
    <property type="entry name" value="HTH_LACI"/>
    <property type="match status" value="1"/>
</dbReference>
<proteinExistence type="predicted"/>
<reference evidence="5" key="1">
    <citation type="submission" date="2023-03" db="EMBL/GenBank/DDBJ databases">
        <title>Multiphase analysis and comparison of six strains from genera Psychromarinibacter, Lutimaribacter, and Maritimibacter, including a novel species: Psychromarinibacter sediminicola sp. nov.</title>
        <authorList>
            <person name="Wang Y.-H."/>
            <person name="Ye M.-Q."/>
            <person name="Du Z.-J."/>
        </authorList>
    </citation>
    <scope>NUCLEOTIDE SEQUENCE</scope>
    <source>
        <strain evidence="5">C21-152</strain>
    </source>
</reference>
<dbReference type="InterPro" id="IPR010982">
    <property type="entry name" value="Lambda_DNA-bd_dom_sf"/>
</dbReference>
<dbReference type="SUPFAM" id="SSF47413">
    <property type="entry name" value="lambda repressor-like DNA-binding domains"/>
    <property type="match status" value="1"/>
</dbReference>
<dbReference type="InterPro" id="IPR046335">
    <property type="entry name" value="LacI/GalR-like_sensor"/>
</dbReference>
<name>A0AAE3NWN7_9RHOB</name>
<keyword evidence="3" id="KW-0804">Transcription</keyword>
<dbReference type="AlphaFoldDB" id="A0AAE3NWN7"/>
<dbReference type="SUPFAM" id="SSF53822">
    <property type="entry name" value="Periplasmic binding protein-like I"/>
    <property type="match status" value="1"/>
</dbReference>
<dbReference type="PANTHER" id="PTHR30146">
    <property type="entry name" value="LACI-RELATED TRANSCRIPTIONAL REPRESSOR"/>
    <property type="match status" value="1"/>
</dbReference>
<dbReference type="GO" id="GO:0000976">
    <property type="term" value="F:transcription cis-regulatory region binding"/>
    <property type="evidence" value="ECO:0007669"/>
    <property type="project" value="TreeGrafter"/>
</dbReference>
<dbReference type="EMBL" id="JARGYC010000098">
    <property type="protein sequence ID" value="MDF0603492.1"/>
    <property type="molecule type" value="Genomic_DNA"/>
</dbReference>
<protein>
    <submittedName>
        <fullName evidence="5">Substrate-binding domain-containing protein</fullName>
    </submittedName>
</protein>
<keyword evidence="1" id="KW-0805">Transcription regulation</keyword>
<evidence type="ECO:0000256" key="3">
    <source>
        <dbReference type="ARBA" id="ARBA00023163"/>
    </source>
</evidence>
<evidence type="ECO:0000256" key="2">
    <source>
        <dbReference type="ARBA" id="ARBA00023125"/>
    </source>
</evidence>
<dbReference type="Pfam" id="PF00356">
    <property type="entry name" value="LacI"/>
    <property type="match status" value="1"/>
</dbReference>
<dbReference type="InterPro" id="IPR000843">
    <property type="entry name" value="HTH_LacI"/>
</dbReference>
<gene>
    <name evidence="5" type="ORF">P1J78_22430</name>
</gene>
<dbReference type="GO" id="GO:0003700">
    <property type="term" value="F:DNA-binding transcription factor activity"/>
    <property type="evidence" value="ECO:0007669"/>
    <property type="project" value="TreeGrafter"/>
</dbReference>
<evidence type="ECO:0000313" key="5">
    <source>
        <dbReference type="EMBL" id="MDF0603492.1"/>
    </source>
</evidence>
<feature type="domain" description="HTH lacI-type" evidence="4">
    <location>
        <begin position="1"/>
        <end position="55"/>
    </location>
</feature>
<dbReference type="Gene3D" id="3.40.50.2300">
    <property type="match status" value="2"/>
</dbReference>